<accession>A0ABX0GVN7</accession>
<dbReference type="Pfam" id="PF13376">
    <property type="entry name" value="OmdA"/>
    <property type="match status" value="1"/>
</dbReference>
<organism evidence="1 2">
    <name type="scientific">Motilibacter deserti</name>
    <dbReference type="NCBI Taxonomy" id="2714956"/>
    <lineage>
        <taxon>Bacteria</taxon>
        <taxon>Bacillati</taxon>
        <taxon>Actinomycetota</taxon>
        <taxon>Actinomycetes</taxon>
        <taxon>Motilibacterales</taxon>
        <taxon>Motilibacteraceae</taxon>
        <taxon>Motilibacter</taxon>
    </lineage>
</organism>
<sequence>MRFRTTVELGGKTATGLPVPEEVVQALGGGKRPAVVVTIGGHTYRTTVAPMGGRYFVPLAAEHRTAAGVAAGDEVEVEVEPDTAPREVVVPDDLGAELVADAVARAAFETLAYSHRKEWVRWIEEAKKPETRAARVAKTVGSLREGKRTR</sequence>
<dbReference type="Proteomes" id="UP000800981">
    <property type="component" value="Unassembled WGS sequence"/>
</dbReference>
<keyword evidence="2" id="KW-1185">Reference proteome</keyword>
<dbReference type="EMBL" id="JAANNP010000002">
    <property type="protein sequence ID" value="NHC13697.1"/>
    <property type="molecule type" value="Genomic_DNA"/>
</dbReference>
<name>A0ABX0GVN7_9ACTN</name>
<dbReference type="RefSeq" id="WP_166280376.1">
    <property type="nucleotide sequence ID" value="NZ_JAANNP010000002.1"/>
</dbReference>
<protein>
    <submittedName>
        <fullName evidence="1">DUF1905 domain-containing protein</fullName>
    </submittedName>
</protein>
<reference evidence="1 2" key="1">
    <citation type="submission" date="2020-03" db="EMBL/GenBank/DDBJ databases">
        <title>Two novel Motilibacter sp.</title>
        <authorList>
            <person name="Liu S."/>
        </authorList>
    </citation>
    <scope>NUCLEOTIDE SEQUENCE [LARGE SCALE GENOMIC DNA]</scope>
    <source>
        <strain evidence="1 2">E257</strain>
    </source>
</reference>
<dbReference type="Gene3D" id="2.40.30.100">
    <property type="entry name" value="AF2212/PG0164-like"/>
    <property type="match status" value="1"/>
</dbReference>
<comment type="caution">
    <text evidence="1">The sequence shown here is derived from an EMBL/GenBank/DDBJ whole genome shotgun (WGS) entry which is preliminary data.</text>
</comment>
<evidence type="ECO:0000313" key="2">
    <source>
        <dbReference type="Proteomes" id="UP000800981"/>
    </source>
</evidence>
<dbReference type="InterPro" id="IPR015018">
    <property type="entry name" value="DUF1905"/>
</dbReference>
<dbReference type="Pfam" id="PF08922">
    <property type="entry name" value="DUF1905"/>
    <property type="match status" value="1"/>
</dbReference>
<proteinExistence type="predicted"/>
<dbReference type="SUPFAM" id="SSF141694">
    <property type="entry name" value="AF2212/PG0164-like"/>
    <property type="match status" value="1"/>
</dbReference>
<gene>
    <name evidence="1" type="ORF">G9H71_07875</name>
</gene>
<evidence type="ECO:0000313" key="1">
    <source>
        <dbReference type="EMBL" id="NHC13697.1"/>
    </source>
</evidence>
<dbReference type="InterPro" id="IPR037079">
    <property type="entry name" value="AF2212/PG0164-like_sf"/>
</dbReference>